<proteinExistence type="predicted"/>
<keyword evidence="3" id="KW-1185">Reference proteome</keyword>
<name>A0AAD7B2F3_MYCRO</name>
<feature type="signal peptide" evidence="1">
    <location>
        <begin position="1"/>
        <end position="19"/>
    </location>
</feature>
<evidence type="ECO:0000313" key="3">
    <source>
        <dbReference type="Proteomes" id="UP001221757"/>
    </source>
</evidence>
<accession>A0AAD7B2F3</accession>
<dbReference type="EMBL" id="JARKIE010001060">
    <property type="protein sequence ID" value="KAJ7607826.1"/>
    <property type="molecule type" value="Genomic_DNA"/>
</dbReference>
<keyword evidence="1" id="KW-0732">Signal</keyword>
<dbReference type="Proteomes" id="UP001221757">
    <property type="component" value="Unassembled WGS sequence"/>
</dbReference>
<organism evidence="2 3">
    <name type="scientific">Mycena rosella</name>
    <name type="common">Pink bonnet</name>
    <name type="synonym">Agaricus rosellus</name>
    <dbReference type="NCBI Taxonomy" id="1033263"/>
    <lineage>
        <taxon>Eukaryota</taxon>
        <taxon>Fungi</taxon>
        <taxon>Dikarya</taxon>
        <taxon>Basidiomycota</taxon>
        <taxon>Agaricomycotina</taxon>
        <taxon>Agaricomycetes</taxon>
        <taxon>Agaricomycetidae</taxon>
        <taxon>Agaricales</taxon>
        <taxon>Marasmiineae</taxon>
        <taxon>Mycenaceae</taxon>
        <taxon>Mycena</taxon>
    </lineage>
</organism>
<evidence type="ECO:0000256" key="1">
    <source>
        <dbReference type="SAM" id="SignalP"/>
    </source>
</evidence>
<gene>
    <name evidence="2" type="ORF">B0H17DRAFT_1153892</name>
</gene>
<evidence type="ECO:0008006" key="4">
    <source>
        <dbReference type="Google" id="ProtNLM"/>
    </source>
</evidence>
<reference evidence="2" key="1">
    <citation type="submission" date="2023-03" db="EMBL/GenBank/DDBJ databases">
        <title>Massive genome expansion in bonnet fungi (Mycena s.s.) driven by repeated elements and novel gene families across ecological guilds.</title>
        <authorList>
            <consortium name="Lawrence Berkeley National Laboratory"/>
            <person name="Harder C.B."/>
            <person name="Miyauchi S."/>
            <person name="Viragh M."/>
            <person name="Kuo A."/>
            <person name="Thoen E."/>
            <person name="Andreopoulos B."/>
            <person name="Lu D."/>
            <person name="Skrede I."/>
            <person name="Drula E."/>
            <person name="Henrissat B."/>
            <person name="Morin E."/>
            <person name="Kohler A."/>
            <person name="Barry K."/>
            <person name="LaButti K."/>
            <person name="Morin E."/>
            <person name="Salamov A."/>
            <person name="Lipzen A."/>
            <person name="Mereny Z."/>
            <person name="Hegedus B."/>
            <person name="Baldrian P."/>
            <person name="Stursova M."/>
            <person name="Weitz H."/>
            <person name="Taylor A."/>
            <person name="Grigoriev I.V."/>
            <person name="Nagy L.G."/>
            <person name="Martin F."/>
            <person name="Kauserud H."/>
        </authorList>
    </citation>
    <scope>NUCLEOTIDE SEQUENCE</scope>
    <source>
        <strain evidence="2">CBHHK067</strain>
    </source>
</reference>
<comment type="caution">
    <text evidence="2">The sequence shown here is derived from an EMBL/GenBank/DDBJ whole genome shotgun (WGS) entry which is preliminary data.</text>
</comment>
<protein>
    <recommendedName>
        <fullName evidence="4">Secreted protein</fullName>
    </recommendedName>
</protein>
<sequence length="101" mass="10859">MALITPVIGVSLALPGCSALLLCARGPATWPGGFAFLSRGSSHVCRMHRRKLWRTAPAPIGTVLRLRPDKPGAHAAHQITAKINSLHAASRQDCLREKLCE</sequence>
<feature type="chain" id="PRO_5042154185" description="Secreted protein" evidence="1">
    <location>
        <begin position="20"/>
        <end position="101"/>
    </location>
</feature>
<dbReference type="AlphaFoldDB" id="A0AAD7B2F3"/>
<evidence type="ECO:0000313" key="2">
    <source>
        <dbReference type="EMBL" id="KAJ7607826.1"/>
    </source>
</evidence>